<keyword evidence="16" id="KW-1185">Reference proteome</keyword>
<dbReference type="OrthoDB" id="6364597at2759"/>
<dbReference type="FunFam" id="3.40.50.620:FF:000020">
    <property type="entry name" value="Valine--tRNA ligase, mitochondrial"/>
    <property type="match status" value="1"/>
</dbReference>
<evidence type="ECO:0000259" key="14">
    <source>
        <dbReference type="Pfam" id="PF08264"/>
    </source>
</evidence>
<evidence type="ECO:0000256" key="7">
    <source>
        <dbReference type="ARBA" id="ARBA00023146"/>
    </source>
</evidence>
<dbReference type="STRING" id="6689.A0A423TN50"/>
<dbReference type="PANTHER" id="PTHR11946:SF109">
    <property type="entry name" value="VALINE--TRNA LIGASE"/>
    <property type="match status" value="1"/>
</dbReference>
<feature type="compositionally biased region" description="Low complexity" evidence="12">
    <location>
        <begin position="769"/>
        <end position="779"/>
    </location>
</feature>
<dbReference type="InterPro" id="IPR036282">
    <property type="entry name" value="Glutathione-S-Trfase_C_sf"/>
</dbReference>
<dbReference type="AlphaFoldDB" id="A0A423TN50"/>
<evidence type="ECO:0000256" key="10">
    <source>
        <dbReference type="ARBA" id="ARBA00047552"/>
    </source>
</evidence>
<feature type="compositionally biased region" description="Polar residues" evidence="12">
    <location>
        <begin position="780"/>
        <end position="790"/>
    </location>
</feature>
<feature type="compositionally biased region" description="Basic and acidic residues" evidence="12">
    <location>
        <begin position="15"/>
        <end position="66"/>
    </location>
</feature>
<keyword evidence="5 11" id="KW-0067">ATP-binding</keyword>
<dbReference type="Pfam" id="PF08264">
    <property type="entry name" value="Anticodon_1"/>
    <property type="match status" value="1"/>
</dbReference>
<gene>
    <name evidence="15" type="ORF">C7M84_003401</name>
</gene>
<evidence type="ECO:0000313" key="16">
    <source>
        <dbReference type="Proteomes" id="UP000283509"/>
    </source>
</evidence>
<keyword evidence="3 11" id="KW-0436">Ligase</keyword>
<feature type="region of interest" description="Disordered" evidence="12">
    <location>
        <begin position="766"/>
        <end position="790"/>
    </location>
</feature>
<dbReference type="GO" id="GO:0004832">
    <property type="term" value="F:valine-tRNA ligase activity"/>
    <property type="evidence" value="ECO:0007669"/>
    <property type="project" value="UniProtKB-EC"/>
</dbReference>
<dbReference type="PRINTS" id="PR00986">
    <property type="entry name" value="TRNASYNTHVAL"/>
</dbReference>
<dbReference type="GO" id="GO:0005829">
    <property type="term" value="C:cytosol"/>
    <property type="evidence" value="ECO:0007669"/>
    <property type="project" value="TreeGrafter"/>
</dbReference>
<comment type="catalytic activity">
    <reaction evidence="10">
        <text>tRNA(Val) + L-valine + ATP = L-valyl-tRNA(Val) + AMP + diphosphate</text>
        <dbReference type="Rhea" id="RHEA:10704"/>
        <dbReference type="Rhea" id="RHEA-COMP:9672"/>
        <dbReference type="Rhea" id="RHEA-COMP:9708"/>
        <dbReference type="ChEBI" id="CHEBI:30616"/>
        <dbReference type="ChEBI" id="CHEBI:33019"/>
        <dbReference type="ChEBI" id="CHEBI:57762"/>
        <dbReference type="ChEBI" id="CHEBI:78442"/>
        <dbReference type="ChEBI" id="CHEBI:78537"/>
        <dbReference type="ChEBI" id="CHEBI:456215"/>
        <dbReference type="EC" id="6.1.1.9"/>
    </reaction>
</comment>
<proteinExistence type="inferred from homology"/>
<evidence type="ECO:0000259" key="13">
    <source>
        <dbReference type="Pfam" id="PF00133"/>
    </source>
</evidence>
<keyword evidence="4 11" id="KW-0547">Nucleotide-binding</keyword>
<feature type="domain" description="Aminoacyl-tRNA synthetase class Ia" evidence="13">
    <location>
        <begin position="99"/>
        <end position="725"/>
    </location>
</feature>
<dbReference type="GO" id="GO:0005524">
    <property type="term" value="F:ATP binding"/>
    <property type="evidence" value="ECO:0007669"/>
    <property type="project" value="UniProtKB-KW"/>
</dbReference>
<dbReference type="InterPro" id="IPR037118">
    <property type="entry name" value="Val-tRNA_synth_C_sf"/>
</dbReference>
<dbReference type="InterPro" id="IPR002303">
    <property type="entry name" value="Valyl-tRNA_ligase"/>
</dbReference>
<evidence type="ECO:0000256" key="5">
    <source>
        <dbReference type="ARBA" id="ARBA00022840"/>
    </source>
</evidence>
<dbReference type="SUPFAM" id="SSF47323">
    <property type="entry name" value="Anticodon-binding domain of a subclass of class I aminoacyl-tRNA synthetases"/>
    <property type="match status" value="1"/>
</dbReference>
<dbReference type="CDD" id="cd07962">
    <property type="entry name" value="Anticodon_Ia_Val"/>
    <property type="match status" value="1"/>
</dbReference>
<dbReference type="EC" id="6.1.1.9" evidence="2"/>
<feature type="region of interest" description="Disordered" evidence="12">
    <location>
        <begin position="857"/>
        <end position="876"/>
    </location>
</feature>
<evidence type="ECO:0000256" key="8">
    <source>
        <dbReference type="ARBA" id="ARBA00024407"/>
    </source>
</evidence>
<dbReference type="Pfam" id="PF00133">
    <property type="entry name" value="tRNA-synt_1"/>
    <property type="match status" value="1"/>
</dbReference>
<dbReference type="Gene3D" id="1.10.730.10">
    <property type="entry name" value="Isoleucyl-tRNA Synthetase, Domain 1"/>
    <property type="match status" value="2"/>
</dbReference>
<evidence type="ECO:0000256" key="11">
    <source>
        <dbReference type="RuleBase" id="RU363035"/>
    </source>
</evidence>
<keyword evidence="7 11" id="KW-0030">Aminoacyl-tRNA synthetase</keyword>
<dbReference type="InterPro" id="IPR013155">
    <property type="entry name" value="M/V/L/I-tRNA-synth_anticd-bd"/>
</dbReference>
<dbReference type="InterPro" id="IPR009008">
    <property type="entry name" value="Val/Leu/Ile-tRNA-synth_edit"/>
</dbReference>
<organism evidence="15 16">
    <name type="scientific">Penaeus vannamei</name>
    <name type="common">Whiteleg shrimp</name>
    <name type="synonym">Litopenaeus vannamei</name>
    <dbReference type="NCBI Taxonomy" id="6689"/>
    <lineage>
        <taxon>Eukaryota</taxon>
        <taxon>Metazoa</taxon>
        <taxon>Ecdysozoa</taxon>
        <taxon>Arthropoda</taxon>
        <taxon>Crustacea</taxon>
        <taxon>Multicrustacea</taxon>
        <taxon>Malacostraca</taxon>
        <taxon>Eumalacostraca</taxon>
        <taxon>Eucarida</taxon>
        <taxon>Decapoda</taxon>
        <taxon>Dendrobranchiata</taxon>
        <taxon>Penaeoidea</taxon>
        <taxon>Penaeidae</taxon>
        <taxon>Penaeus</taxon>
    </lineage>
</organism>
<evidence type="ECO:0000313" key="15">
    <source>
        <dbReference type="EMBL" id="ROT77904.1"/>
    </source>
</evidence>
<feature type="region of interest" description="Disordered" evidence="12">
    <location>
        <begin position="1"/>
        <end position="66"/>
    </location>
</feature>
<protein>
    <recommendedName>
        <fullName evidence="8">Valine--tRNA ligase</fullName>
        <ecNumber evidence="2">6.1.1.9</ecNumber>
    </recommendedName>
    <alternativeName>
        <fullName evidence="9">Valyl-tRNA synthetase</fullName>
    </alternativeName>
</protein>
<evidence type="ECO:0000256" key="4">
    <source>
        <dbReference type="ARBA" id="ARBA00022741"/>
    </source>
</evidence>
<dbReference type="Gene3D" id="3.40.50.620">
    <property type="entry name" value="HUPs"/>
    <property type="match status" value="2"/>
</dbReference>
<dbReference type="HAMAP" id="MF_02004">
    <property type="entry name" value="Val_tRNA_synth_type1"/>
    <property type="match status" value="1"/>
</dbReference>
<accession>A0A423TN50</accession>
<dbReference type="SUPFAM" id="SSF47616">
    <property type="entry name" value="GST C-terminal domain-like"/>
    <property type="match status" value="1"/>
</dbReference>
<feature type="domain" description="Methionyl/Valyl/Leucyl/Isoleucyl-tRNA synthetase anticodon-binding" evidence="14">
    <location>
        <begin position="884"/>
        <end position="1037"/>
    </location>
</feature>
<comment type="caution">
    <text evidence="15">The sequence shown here is derived from an EMBL/GenBank/DDBJ whole genome shotgun (WGS) entry which is preliminary data.</text>
</comment>
<sequence>MADQPTQDPAAAAEGDAKPKTAKQLEKEAKKAAKLAKFAEKQAKAAEKKSDGPKQEKKPKKVEEKKVATYDLPTAPGEKKDITVDLPAQYSPKYVEAAWNAWWKKEGFFKPEYGRNLNEPNPKGSFVMVIPPPNVTGTLHLGHALTNSIEDAICRWHRMKGYTTLWVPGCDHAGIATQVAVEKKVKREEGKTRHDLGREEFIKRVWQWKNEKGDRIYQQMEEMGSSLDWDRATFTMDAGPQEAVKEAFVRMHEDGTIYRSNRLVNWSCTLKSAISDIEVEKKELPGRTEMIVPGYTDKVEFGVLVSFAYPVEDSDEKIIVATTRIETMLGDTAVAVHPKDERYKHLHGKMVIHPFTNRKLPILQDDFVEMEFGTGAVKITPAHDPNDYEVGKRHNLPFLTIFTDDGFIVDGYGQFAGMKRFDARKAVLEALKEKGLYIETKDNPMVVPVCSRSKDIIEPMIKPQWYVKCLDMAAKAVEAVKSGELEIIPKMHEKTWFHWMEEMRDWCISRQLWWGHQIPAYFVEIEGSTSPLEDKDDYWVSGRSEEEARQKAAKKFNVPAEKIKLTQDPDVLDTWFSSGLFPFSVFGWPKQTRDMELFYPNSLLETGHDILFFWVARMVFFGQKLLGKLPFKQVYLHAMLRDAHGRKMSKSLGNVIDPVDVILGITLKELNSKLEENSNLDPREIEKAKEGQKRDYPQGIPECGTDALRFALCAYTAQGRDINLDVLRVNGYRNFCNKLWNATKFALMNLGKDFKPHESLKTLQEMVKSRSSNSPANSSHTTTGPSNNIQCSDNNLPSLVELNNTLEQYSYIEGYRPTQADLHVLERLGKTCASLSQYPHLLRWYCHMSSFSQEERKSLPKAGHTHVSSSIGSRREGNSLSMVDKWMLHQLSVAVKECNAAFKEFNFPRATTALYNLWWYQLCDVYLECLKPVMYSDNEDAKNLSRNVLYTALHVGLTLISPFMPFLSEELFQRLPPRTANQPPSICVTPYPEAEEYDIFFDEKVDEKFKFGQKVIGEVRSAKAKYDIPNKTRIELTIQSENEDNRATLESLIQDIATLSVSDVKISTEKPKGSVPTPVTADTVAWMKLQGLVNLGKCQEKIQKRIQDAEEKLKALQVEMAKPGYEKVPEEVQARNNTKKLDLEAELEQSKDAITKILAMETE</sequence>
<dbReference type="FunFam" id="3.90.740.10:FF:000005">
    <property type="entry name" value="Valine--tRNA ligase, mitochondrial"/>
    <property type="match status" value="1"/>
</dbReference>
<keyword evidence="6 11" id="KW-0648">Protein biosynthesis</keyword>
<dbReference type="InterPro" id="IPR002300">
    <property type="entry name" value="aa-tRNA-synth_Ia"/>
</dbReference>
<dbReference type="GO" id="GO:0002161">
    <property type="term" value="F:aminoacyl-tRNA deacylase activity"/>
    <property type="evidence" value="ECO:0007669"/>
    <property type="project" value="InterPro"/>
</dbReference>
<evidence type="ECO:0000256" key="2">
    <source>
        <dbReference type="ARBA" id="ARBA00013169"/>
    </source>
</evidence>
<dbReference type="CDD" id="cd00817">
    <property type="entry name" value="ValRS_core"/>
    <property type="match status" value="1"/>
</dbReference>
<dbReference type="NCBIfam" id="NF004349">
    <property type="entry name" value="PRK05729.1"/>
    <property type="match status" value="1"/>
</dbReference>
<dbReference type="GO" id="GO:0006438">
    <property type="term" value="P:valyl-tRNA aminoacylation"/>
    <property type="evidence" value="ECO:0007669"/>
    <property type="project" value="InterPro"/>
</dbReference>
<dbReference type="Proteomes" id="UP000283509">
    <property type="component" value="Unassembled WGS sequence"/>
</dbReference>
<dbReference type="SUPFAM" id="SSF52374">
    <property type="entry name" value="Nucleotidylyl transferase"/>
    <property type="match status" value="1"/>
</dbReference>
<dbReference type="NCBIfam" id="TIGR00422">
    <property type="entry name" value="valS"/>
    <property type="match status" value="1"/>
</dbReference>
<dbReference type="EMBL" id="QCYY01001460">
    <property type="protein sequence ID" value="ROT77904.1"/>
    <property type="molecule type" value="Genomic_DNA"/>
</dbReference>
<dbReference type="PANTHER" id="PTHR11946">
    <property type="entry name" value="VALYL-TRNA SYNTHETASES"/>
    <property type="match status" value="1"/>
</dbReference>
<evidence type="ECO:0000256" key="9">
    <source>
        <dbReference type="ARBA" id="ARBA00029936"/>
    </source>
</evidence>
<dbReference type="InterPro" id="IPR009080">
    <property type="entry name" value="tRNAsynth_Ia_anticodon-bd"/>
</dbReference>
<dbReference type="InterPro" id="IPR001412">
    <property type="entry name" value="aa-tRNA-synth_I_CS"/>
</dbReference>
<evidence type="ECO:0000256" key="6">
    <source>
        <dbReference type="ARBA" id="ARBA00022917"/>
    </source>
</evidence>
<evidence type="ECO:0000256" key="1">
    <source>
        <dbReference type="ARBA" id="ARBA00005594"/>
    </source>
</evidence>
<evidence type="ECO:0000256" key="3">
    <source>
        <dbReference type="ARBA" id="ARBA00022598"/>
    </source>
</evidence>
<dbReference type="Gene3D" id="1.10.287.380">
    <property type="entry name" value="Valyl-tRNA synthetase, C-terminal domain"/>
    <property type="match status" value="1"/>
</dbReference>
<name>A0A423TN50_PENVA</name>
<dbReference type="SUPFAM" id="SSF50677">
    <property type="entry name" value="ValRS/IleRS/LeuRS editing domain"/>
    <property type="match status" value="1"/>
</dbReference>
<feature type="compositionally biased region" description="Low complexity" evidence="12">
    <location>
        <begin position="1"/>
        <end position="13"/>
    </location>
</feature>
<dbReference type="InterPro" id="IPR033705">
    <property type="entry name" value="Anticodon_Ia_Val"/>
</dbReference>
<dbReference type="InterPro" id="IPR014729">
    <property type="entry name" value="Rossmann-like_a/b/a_fold"/>
</dbReference>
<reference evidence="15 16" key="2">
    <citation type="submission" date="2019-01" db="EMBL/GenBank/DDBJ databases">
        <title>The decoding of complex shrimp genome reveals the adaptation for benthos swimmer, frequently molting mechanism and breeding impact on genome.</title>
        <authorList>
            <person name="Sun Y."/>
            <person name="Gao Y."/>
            <person name="Yu Y."/>
        </authorList>
    </citation>
    <scope>NUCLEOTIDE SEQUENCE [LARGE SCALE GENOMIC DNA]</scope>
    <source>
        <tissue evidence="15">Muscle</tissue>
    </source>
</reference>
<evidence type="ECO:0000256" key="12">
    <source>
        <dbReference type="SAM" id="MobiDB-lite"/>
    </source>
</evidence>
<reference evidence="15 16" key="1">
    <citation type="submission" date="2018-04" db="EMBL/GenBank/DDBJ databases">
        <authorList>
            <person name="Zhang X."/>
            <person name="Yuan J."/>
            <person name="Li F."/>
            <person name="Xiang J."/>
        </authorList>
    </citation>
    <scope>NUCLEOTIDE SEQUENCE [LARGE SCALE GENOMIC DNA]</scope>
    <source>
        <tissue evidence="15">Muscle</tissue>
    </source>
</reference>
<comment type="similarity">
    <text evidence="1 11">Belongs to the class-I aminoacyl-tRNA synthetase family.</text>
</comment>
<dbReference type="PROSITE" id="PS00178">
    <property type="entry name" value="AA_TRNA_LIGASE_I"/>
    <property type="match status" value="1"/>
</dbReference>
<dbReference type="Gene3D" id="3.90.740.10">
    <property type="entry name" value="Valyl/Leucyl/Isoleucyl-tRNA synthetase, editing domain"/>
    <property type="match status" value="2"/>
</dbReference>
<dbReference type="FunFam" id="3.40.50.620:FF:000119">
    <property type="entry name" value="Putative valine--tRNA ligase-like"/>
    <property type="match status" value="1"/>
</dbReference>